<accession>A0A7L2IFZ9</accession>
<feature type="non-terminal residue" evidence="2">
    <location>
        <position position="1"/>
    </location>
</feature>
<dbReference type="SMART" id="SM00329">
    <property type="entry name" value="BPI2"/>
    <property type="match status" value="1"/>
</dbReference>
<dbReference type="OrthoDB" id="9375316at2759"/>
<sequence>PFCSSRKQVSSVNVSRLALALVPHAGLRLSIDADLGISSAPPASKVVKKLSILADLQVEMNLEGNMELVTSSCKPTLEGTGSSTEEVERWSLSFAICLDVAKLLLSPNQRLFSLTTQFPITPTCQVQYVPLAVPMFSEQGIIISLQTTFQVAGIPIPLPVSPVPFSMPEPASSSPSHLTLAFSEHFYTSLFFALEIAGAFNMTFVGSAHHPETTAPLSWQMGSLFQEDVPVILQAVFRSSPRVELEEGRAALKLFLTIHVGAGPAAFQSFLSVSVVSVPWEPAKCALGACQVCPGSLPSVPWEPAKCALGARRALGDAVLQEMFLPTIGREVPAQLNEVLSEGIFLPHISGFTYTDLSVAIHRDYVLVPCNLQLQERLG</sequence>
<dbReference type="PANTHER" id="PTHR46019:SF4">
    <property type="entry name" value="BPI FOLD-CONTAINING FAMILY B MEMBER 4"/>
    <property type="match status" value="1"/>
</dbReference>
<evidence type="ECO:0000259" key="1">
    <source>
        <dbReference type="SMART" id="SM00329"/>
    </source>
</evidence>
<keyword evidence="3" id="KW-1185">Reference proteome</keyword>
<feature type="non-terminal residue" evidence="2">
    <location>
        <position position="379"/>
    </location>
</feature>
<evidence type="ECO:0000313" key="2">
    <source>
        <dbReference type="EMBL" id="NXR08711.1"/>
    </source>
</evidence>
<gene>
    <name evidence="2" type="primary">Tenp</name>
    <name evidence="2" type="ORF">SEMFRA_R11002</name>
</gene>
<dbReference type="InterPro" id="IPR001124">
    <property type="entry name" value="Lipid-bd_serum_glycop_C"/>
</dbReference>
<proteinExistence type="predicted"/>
<dbReference type="PANTHER" id="PTHR46019">
    <property type="entry name" value="BPI FOLD-CONTAINING FAMILY B MEMBER 4-RELATED"/>
    <property type="match status" value="1"/>
</dbReference>
<dbReference type="Proteomes" id="UP000536381">
    <property type="component" value="Unassembled WGS sequence"/>
</dbReference>
<evidence type="ECO:0000313" key="3">
    <source>
        <dbReference type="Proteomes" id="UP000536381"/>
    </source>
</evidence>
<reference evidence="2 3" key="1">
    <citation type="submission" date="2019-09" db="EMBL/GenBank/DDBJ databases">
        <title>Bird 10,000 Genomes (B10K) Project - Family phase.</title>
        <authorList>
            <person name="Zhang G."/>
        </authorList>
    </citation>
    <scope>NUCLEOTIDE SEQUENCE [LARGE SCALE GENOMIC DNA]</scope>
    <source>
        <strain evidence="2">B10K-DU-001-42</strain>
        <tissue evidence="2">Muscle</tissue>
    </source>
</reference>
<dbReference type="InterPro" id="IPR017943">
    <property type="entry name" value="Bactericidal_perm-incr_a/b_dom"/>
</dbReference>
<organism evidence="2 3">
    <name type="scientific">Semnornis frantzii</name>
    <dbReference type="NCBI Taxonomy" id="91796"/>
    <lineage>
        <taxon>Eukaryota</taxon>
        <taxon>Metazoa</taxon>
        <taxon>Chordata</taxon>
        <taxon>Craniata</taxon>
        <taxon>Vertebrata</taxon>
        <taxon>Euteleostomi</taxon>
        <taxon>Archelosauria</taxon>
        <taxon>Archosauria</taxon>
        <taxon>Dinosauria</taxon>
        <taxon>Saurischia</taxon>
        <taxon>Theropoda</taxon>
        <taxon>Coelurosauria</taxon>
        <taxon>Aves</taxon>
        <taxon>Neognathae</taxon>
        <taxon>Neoaves</taxon>
        <taxon>Telluraves</taxon>
        <taxon>Coraciimorphae</taxon>
        <taxon>Piciformes</taxon>
        <taxon>Ramphastidae</taxon>
        <taxon>Semnornis</taxon>
    </lineage>
</organism>
<dbReference type="AlphaFoldDB" id="A0A7L2IFZ9"/>
<dbReference type="EMBL" id="VWYK01038556">
    <property type="protein sequence ID" value="NXR08711.1"/>
    <property type="molecule type" value="Genomic_DNA"/>
</dbReference>
<dbReference type="InterPro" id="IPR051660">
    <property type="entry name" value="BPI_fold-BPI/LBP"/>
</dbReference>
<protein>
    <submittedName>
        <fullName evidence="2">TENP protein</fullName>
    </submittedName>
</protein>
<dbReference type="SUPFAM" id="SSF55394">
    <property type="entry name" value="Bactericidal permeability-increasing protein, BPI"/>
    <property type="match status" value="3"/>
</dbReference>
<name>A0A7L2IFZ9_9PICI</name>
<dbReference type="Gene3D" id="3.15.20.10">
    <property type="entry name" value="Bactericidal permeability-increasing protein, domain 2"/>
    <property type="match status" value="2"/>
</dbReference>
<comment type="caution">
    <text evidence="2">The sequence shown here is derived from an EMBL/GenBank/DDBJ whole genome shotgun (WGS) entry which is preliminary data.</text>
</comment>
<feature type="domain" description="Lipid-binding serum glycoprotein C-terminal" evidence="1">
    <location>
        <begin position="172"/>
        <end position="370"/>
    </location>
</feature>
<dbReference type="GO" id="GO:0008289">
    <property type="term" value="F:lipid binding"/>
    <property type="evidence" value="ECO:0007669"/>
    <property type="project" value="InterPro"/>
</dbReference>